<dbReference type="KEGG" id="ccoe:CETAM_09855"/>
<gene>
    <name evidence="2" type="ORF">CETAM_09855</name>
</gene>
<feature type="transmembrane region" description="Helical" evidence="1">
    <location>
        <begin position="52"/>
        <end position="75"/>
    </location>
</feature>
<organism evidence="2 3">
    <name type="scientific">Corynebacterium comes</name>
    <dbReference type="NCBI Taxonomy" id="2675218"/>
    <lineage>
        <taxon>Bacteria</taxon>
        <taxon>Bacillati</taxon>
        <taxon>Actinomycetota</taxon>
        <taxon>Actinomycetes</taxon>
        <taxon>Mycobacteriales</taxon>
        <taxon>Corynebacteriaceae</taxon>
        <taxon>Corynebacterium</taxon>
    </lineage>
</organism>
<keyword evidence="1" id="KW-0812">Transmembrane</keyword>
<dbReference type="RefSeq" id="WP_156228688.1">
    <property type="nucleotide sequence ID" value="NZ_CP046453.1"/>
</dbReference>
<name>A0A6B8W5M6_9CORY</name>
<evidence type="ECO:0000313" key="2">
    <source>
        <dbReference type="EMBL" id="QGU05220.1"/>
    </source>
</evidence>
<evidence type="ECO:0000256" key="1">
    <source>
        <dbReference type="SAM" id="Phobius"/>
    </source>
</evidence>
<accession>A0A6B8W5M6</accession>
<feature type="transmembrane region" description="Helical" evidence="1">
    <location>
        <begin position="20"/>
        <end position="40"/>
    </location>
</feature>
<dbReference type="EMBL" id="CP046453">
    <property type="protein sequence ID" value="QGU05220.1"/>
    <property type="molecule type" value="Genomic_DNA"/>
</dbReference>
<keyword evidence="3" id="KW-1185">Reference proteome</keyword>
<sequence length="172" mass="18834">MDTIRLRSSARHLATSRAVVVGVVFLLVMAPILVGLLISATTQDAPTWSTLYLVAATAPAAGMLIALIMLVIVLWRRSRPLLLIDDHVTILPTGIRFPLDQLTQLQLYTLPGRGTFLVLLPGHVTQRFPEDMRAVAPYTVRFPDGGDPQPIELVDLILRRAPRVGVDKLGTV</sequence>
<dbReference type="AlphaFoldDB" id="A0A6B8W5M6"/>
<protein>
    <recommendedName>
        <fullName evidence="4">PH domain-containing protein</fullName>
    </recommendedName>
</protein>
<dbReference type="Proteomes" id="UP000425178">
    <property type="component" value="Chromosome"/>
</dbReference>
<evidence type="ECO:0008006" key="4">
    <source>
        <dbReference type="Google" id="ProtNLM"/>
    </source>
</evidence>
<proteinExistence type="predicted"/>
<keyword evidence="1" id="KW-1133">Transmembrane helix</keyword>
<keyword evidence="1" id="KW-0472">Membrane</keyword>
<reference evidence="2 3" key="1">
    <citation type="journal article" date="2021" name="Int. J. Syst. Evol. Microbiol.">
        <title>Classification of three corynebacterial strains isolated from a small paddock in North Rhine-Westphalia: proposal of &lt;i&gt;Corynebacterium kalinowskii&lt;/i&gt; sp. nov., &lt;i&gt;Corynebacterium comes&lt;/i&gt; sp. nov. and &lt;i&gt;Corynebacterium occultum&lt;/i&gt; sp. nov.</title>
        <authorList>
            <person name="Schaffert L."/>
            <person name="Ruwe M."/>
            <person name="Milse J."/>
            <person name="Hanuschka K."/>
            <person name="Ortseifen V."/>
            <person name="Droste J."/>
            <person name="Brandt D."/>
            <person name="Schl L."/>
            <person name="Kutter Y."/>
            <person name="Vinke S."/>
            <person name="Vieh P."/>
            <person name="Jacob L."/>
            <person name="L N.C."/>
            <person name="Schulte-Berndt E."/>
            <person name="Hain C."/>
            <person name="Linder M."/>
            <person name="Schmidt P."/>
            <person name="Wollenschl L."/>
            <person name="Luttermann T."/>
            <person name="Thieme E."/>
            <person name="Hassa J."/>
            <person name="Haak M."/>
            <person name="Wittchen M."/>
            <person name="Mentz A."/>
            <person name="Persicke M."/>
            <person name="Busche T."/>
            <person name="R C."/>
        </authorList>
    </citation>
    <scope>NUCLEOTIDE SEQUENCE [LARGE SCALE GENOMIC DNA]</scope>
    <source>
        <strain evidence="2 3">2019</strain>
    </source>
</reference>
<evidence type="ECO:0000313" key="3">
    <source>
        <dbReference type="Proteomes" id="UP000425178"/>
    </source>
</evidence>